<evidence type="ECO:0000313" key="6">
    <source>
        <dbReference type="Proteomes" id="UP000696280"/>
    </source>
</evidence>
<keyword evidence="6" id="KW-1185">Reference proteome</keyword>
<keyword evidence="3" id="KW-0472">Membrane</keyword>
<feature type="transmembrane region" description="Helical" evidence="3">
    <location>
        <begin position="150"/>
        <end position="170"/>
    </location>
</feature>
<keyword evidence="3" id="KW-0812">Transmembrane</keyword>
<comment type="caution">
    <text evidence="5">The sequence shown here is derived from an EMBL/GenBank/DDBJ whole genome shotgun (WGS) entry which is preliminary data.</text>
</comment>
<feature type="transmembrane region" description="Helical" evidence="3">
    <location>
        <begin position="313"/>
        <end position="338"/>
    </location>
</feature>
<dbReference type="PANTHER" id="PTHR11360:SF234">
    <property type="entry name" value="MFS-TYPE TRANSPORTER DBAD-RELATED"/>
    <property type="match status" value="1"/>
</dbReference>
<dbReference type="Gene3D" id="1.20.1250.20">
    <property type="entry name" value="MFS general substrate transporter like domains"/>
    <property type="match status" value="2"/>
</dbReference>
<accession>A0A9N9LAQ9</accession>
<dbReference type="AlphaFoldDB" id="A0A9N9LAQ9"/>
<dbReference type="OrthoDB" id="6509908at2759"/>
<proteinExistence type="inferred from homology"/>
<organism evidence="5 6">
    <name type="scientific">Hymenoscyphus fraxineus</name>
    <dbReference type="NCBI Taxonomy" id="746836"/>
    <lineage>
        <taxon>Eukaryota</taxon>
        <taxon>Fungi</taxon>
        <taxon>Dikarya</taxon>
        <taxon>Ascomycota</taxon>
        <taxon>Pezizomycotina</taxon>
        <taxon>Leotiomycetes</taxon>
        <taxon>Helotiales</taxon>
        <taxon>Helotiaceae</taxon>
        <taxon>Hymenoscyphus</taxon>
    </lineage>
</organism>
<evidence type="ECO:0000256" key="2">
    <source>
        <dbReference type="ARBA" id="ARBA00006727"/>
    </source>
</evidence>
<feature type="transmembrane region" description="Helical" evidence="3">
    <location>
        <begin position="289"/>
        <end position="307"/>
    </location>
</feature>
<dbReference type="InterPro" id="IPR036259">
    <property type="entry name" value="MFS_trans_sf"/>
</dbReference>
<dbReference type="SUPFAM" id="SSF103473">
    <property type="entry name" value="MFS general substrate transporter"/>
    <property type="match status" value="1"/>
</dbReference>
<feature type="transmembrane region" description="Helical" evidence="3">
    <location>
        <begin position="376"/>
        <end position="396"/>
    </location>
</feature>
<reference evidence="5" key="1">
    <citation type="submission" date="2021-07" db="EMBL/GenBank/DDBJ databases">
        <authorList>
            <person name="Durling M."/>
        </authorList>
    </citation>
    <scope>NUCLEOTIDE SEQUENCE</scope>
</reference>
<feature type="transmembrane region" description="Helical" evidence="3">
    <location>
        <begin position="258"/>
        <end position="277"/>
    </location>
</feature>
<dbReference type="Pfam" id="PF07690">
    <property type="entry name" value="MFS_1"/>
    <property type="match status" value="1"/>
</dbReference>
<evidence type="ECO:0000313" key="5">
    <source>
        <dbReference type="EMBL" id="CAG8960057.1"/>
    </source>
</evidence>
<protein>
    <recommendedName>
        <fullName evidence="4">Major facilitator superfamily (MFS) profile domain-containing protein</fullName>
    </recommendedName>
</protein>
<gene>
    <name evidence="5" type="ORF">HYFRA_00010535</name>
</gene>
<name>A0A9N9LAQ9_9HELO</name>
<dbReference type="EMBL" id="CAJVRL010000096">
    <property type="protein sequence ID" value="CAG8960057.1"/>
    <property type="molecule type" value="Genomic_DNA"/>
</dbReference>
<dbReference type="PROSITE" id="PS50850">
    <property type="entry name" value="MFS"/>
    <property type="match status" value="1"/>
</dbReference>
<evidence type="ECO:0000256" key="1">
    <source>
        <dbReference type="ARBA" id="ARBA00004141"/>
    </source>
</evidence>
<feature type="transmembrane region" description="Helical" evidence="3">
    <location>
        <begin position="350"/>
        <end position="370"/>
    </location>
</feature>
<comment type="subcellular location">
    <subcellularLocation>
        <location evidence="1">Membrane</location>
        <topology evidence="1">Multi-pass membrane protein</topology>
    </subcellularLocation>
</comment>
<dbReference type="GO" id="GO:0022857">
    <property type="term" value="F:transmembrane transporter activity"/>
    <property type="evidence" value="ECO:0007669"/>
    <property type="project" value="InterPro"/>
</dbReference>
<sequence length="413" mass="45701">MTVPTTITSQNEICVHSTKDEEATPAIVSSETAEETTQQNEVSWLAPWYQCANCFFLNFISWGFVSSFGMTIDHLISPITANIMNQGEFQSYYEDRSYHWANLRSRIPKVSDLSGMLLVCFGNISVEHKHSVLAVDSLAVLSSYFSKRRAFALGISGCGSPIGGILFPILFHKLQPRVGFGWTVRITALIMLGLSIMPVLGMRMRTRPATARKLFDTSALAETPFLIFNGFLFLVFMGSYIPLVYIQVYGSRSIGGEFGHYLLPIMNLGSCFGRIIPPYFADKIGPMNVQILCVLMTTILGFVWIVIYNTSSVIIFSLVYGFFFGAVNILCPNITVLLTPDLRVLGVRLGMCFLPISIGVLIGTPIAGALRLNGWISLKLFTGSLLVVSFTTLLYLRVMISNEIRILVGPQNS</sequence>
<dbReference type="InterPro" id="IPR011701">
    <property type="entry name" value="MFS"/>
</dbReference>
<dbReference type="PANTHER" id="PTHR11360">
    <property type="entry name" value="MONOCARBOXYLATE TRANSPORTER"/>
    <property type="match status" value="1"/>
</dbReference>
<dbReference type="Proteomes" id="UP000696280">
    <property type="component" value="Unassembled WGS sequence"/>
</dbReference>
<feature type="domain" description="Major facilitator superfamily (MFS) profile" evidence="4">
    <location>
        <begin position="218"/>
        <end position="413"/>
    </location>
</feature>
<evidence type="ECO:0000259" key="4">
    <source>
        <dbReference type="PROSITE" id="PS50850"/>
    </source>
</evidence>
<dbReference type="InterPro" id="IPR020846">
    <property type="entry name" value="MFS_dom"/>
</dbReference>
<dbReference type="InterPro" id="IPR050327">
    <property type="entry name" value="Proton-linked_MCT"/>
</dbReference>
<keyword evidence="3" id="KW-1133">Transmembrane helix</keyword>
<comment type="similarity">
    <text evidence="2">Belongs to the major facilitator superfamily. Monocarboxylate porter (TC 2.A.1.13) family.</text>
</comment>
<dbReference type="GO" id="GO:0016020">
    <property type="term" value="C:membrane"/>
    <property type="evidence" value="ECO:0007669"/>
    <property type="project" value="UniProtKB-SubCell"/>
</dbReference>
<evidence type="ECO:0000256" key="3">
    <source>
        <dbReference type="SAM" id="Phobius"/>
    </source>
</evidence>
<feature type="transmembrane region" description="Helical" evidence="3">
    <location>
        <begin position="223"/>
        <end position="246"/>
    </location>
</feature>
<feature type="transmembrane region" description="Helical" evidence="3">
    <location>
        <begin position="182"/>
        <end position="202"/>
    </location>
</feature>